<gene>
    <name evidence="2" type="ORF">PG991_008979</name>
</gene>
<evidence type="ECO:0000313" key="2">
    <source>
        <dbReference type="EMBL" id="KAK8013386.1"/>
    </source>
</evidence>
<dbReference type="PANTHER" id="PTHR33112">
    <property type="entry name" value="DOMAIN PROTEIN, PUTATIVE-RELATED"/>
    <property type="match status" value="1"/>
</dbReference>
<name>A0ABR1RKM8_9PEZI</name>
<feature type="domain" description="Heterokaryon incompatibility" evidence="1">
    <location>
        <begin position="271"/>
        <end position="375"/>
    </location>
</feature>
<evidence type="ECO:0000313" key="3">
    <source>
        <dbReference type="Proteomes" id="UP001396898"/>
    </source>
</evidence>
<proteinExistence type="predicted"/>
<evidence type="ECO:0000259" key="1">
    <source>
        <dbReference type="Pfam" id="PF06985"/>
    </source>
</evidence>
<sequence>MLGTAIVEASSGITPSEIDLEIRRLKRELAAEDFQGHSCEKCADLRIRPPLTPEAHRSNGPPFFHIDTTGKEIHEDFAASGCMFWVMIRDQLAYVNLGAESAQERESGTRQLRRRGVTWFYAEDSNRAIEYAVNRPDFVRVSMVHKDDGGSGSRYVTVKVEMVAPRRPIEALRNPSRGDEIRLDACWSTFLALALPGDLEDTQHCTSAPINLAPESPASMTLIRQWIRKCEVEHKCGIADPPSSMPTMLLDVSDRDRVKLIEVPLTMREPYITLSYCWGAACQTVMLNDQSKAALIAGISPQEFDQTIRDSITVVRELGYRFLWVDALCIPQDDETPKARELSIMNDIYRNATFTIVASVANDVRDGFLGRRRPTINGAAPLPDGQSPYVFKEMTQEWDGWIGDKTGGYYDPHDDKGDFYNSIMALLRRHQGSPPPVPTTLADWYTLVEQFSSRRLAYATDRLPAISGIAKEFASLLGDEYVCGLWKSDLAYGILWSAMPNKHLPGDGGGKKHRPSWSWASTPGTVEWTRDFPLMWQNEDFEVSGCEVDLAMPNAAFGQVKAARLHVRGLLKPLVMPEEHRRKKEFSVCLDGQLYVTVYMDSKENPRLESGSECRLALLLAMNNHFKASGILLGEEEGENEYSRLGRFRVKDIWRGVKDTPRHGWIQSLKRKSLRRKPEKCRARMQSLWGGEANIQSIVLV</sequence>
<reference evidence="2 3" key="1">
    <citation type="submission" date="2023-01" db="EMBL/GenBank/DDBJ databases">
        <title>Analysis of 21 Apiospora genomes using comparative genomics revels a genus with tremendous synthesis potential of carbohydrate active enzymes and secondary metabolites.</title>
        <authorList>
            <person name="Sorensen T."/>
        </authorList>
    </citation>
    <scope>NUCLEOTIDE SEQUENCE [LARGE SCALE GENOMIC DNA]</scope>
    <source>
        <strain evidence="2 3">CBS 20057</strain>
    </source>
</reference>
<dbReference type="InterPro" id="IPR010730">
    <property type="entry name" value="HET"/>
</dbReference>
<dbReference type="Proteomes" id="UP001396898">
    <property type="component" value="Unassembled WGS sequence"/>
</dbReference>
<organism evidence="2 3">
    <name type="scientific">Apiospora marii</name>
    <dbReference type="NCBI Taxonomy" id="335849"/>
    <lineage>
        <taxon>Eukaryota</taxon>
        <taxon>Fungi</taxon>
        <taxon>Dikarya</taxon>
        <taxon>Ascomycota</taxon>
        <taxon>Pezizomycotina</taxon>
        <taxon>Sordariomycetes</taxon>
        <taxon>Xylariomycetidae</taxon>
        <taxon>Amphisphaeriales</taxon>
        <taxon>Apiosporaceae</taxon>
        <taxon>Apiospora</taxon>
    </lineage>
</organism>
<dbReference type="EMBL" id="JAQQWI010000013">
    <property type="protein sequence ID" value="KAK8013386.1"/>
    <property type="molecule type" value="Genomic_DNA"/>
</dbReference>
<keyword evidence="3" id="KW-1185">Reference proteome</keyword>
<comment type="caution">
    <text evidence="2">The sequence shown here is derived from an EMBL/GenBank/DDBJ whole genome shotgun (WGS) entry which is preliminary data.</text>
</comment>
<dbReference type="Pfam" id="PF06985">
    <property type="entry name" value="HET"/>
    <property type="match status" value="1"/>
</dbReference>
<accession>A0ABR1RKM8</accession>
<protein>
    <recommendedName>
        <fullName evidence="1">Heterokaryon incompatibility domain-containing protein</fullName>
    </recommendedName>
</protein>
<dbReference type="PANTHER" id="PTHR33112:SF16">
    <property type="entry name" value="HETEROKARYON INCOMPATIBILITY DOMAIN-CONTAINING PROTEIN"/>
    <property type="match status" value="1"/>
</dbReference>